<name>A0A8H4NJ05_9HYPO</name>
<evidence type="ECO:0000313" key="1">
    <source>
        <dbReference type="EMBL" id="KAF4436890.1"/>
    </source>
</evidence>
<protein>
    <submittedName>
        <fullName evidence="1">Cytochrome b5</fullName>
    </submittedName>
</protein>
<dbReference type="Proteomes" id="UP000605986">
    <property type="component" value="Unassembled WGS sequence"/>
</dbReference>
<organism evidence="1 2">
    <name type="scientific">Fusarium austroafricanum</name>
    <dbReference type="NCBI Taxonomy" id="2364996"/>
    <lineage>
        <taxon>Eukaryota</taxon>
        <taxon>Fungi</taxon>
        <taxon>Dikarya</taxon>
        <taxon>Ascomycota</taxon>
        <taxon>Pezizomycotina</taxon>
        <taxon>Sordariomycetes</taxon>
        <taxon>Hypocreomycetidae</taxon>
        <taxon>Hypocreales</taxon>
        <taxon>Nectriaceae</taxon>
        <taxon>Fusarium</taxon>
        <taxon>Fusarium concolor species complex</taxon>
    </lineage>
</organism>
<gene>
    <name evidence="1" type="ORF">F53441_13157</name>
</gene>
<evidence type="ECO:0000313" key="2">
    <source>
        <dbReference type="Proteomes" id="UP000605986"/>
    </source>
</evidence>
<dbReference type="EMBL" id="JAADJG010000777">
    <property type="protein sequence ID" value="KAF4436890.1"/>
    <property type="molecule type" value="Genomic_DNA"/>
</dbReference>
<accession>A0A8H4NJ05</accession>
<dbReference type="InterPro" id="IPR012547">
    <property type="entry name" value="PDDEXK_9"/>
</dbReference>
<keyword evidence="2" id="KW-1185">Reference proteome</keyword>
<reference evidence="1" key="1">
    <citation type="submission" date="2020-01" db="EMBL/GenBank/DDBJ databases">
        <title>Identification and distribution of gene clusters putatively required for synthesis of sphingolipid metabolism inhibitors in phylogenetically diverse species of the filamentous fungus Fusarium.</title>
        <authorList>
            <person name="Kim H.-S."/>
            <person name="Busman M."/>
            <person name="Brown D.W."/>
            <person name="Divon H."/>
            <person name="Uhlig S."/>
            <person name="Proctor R.H."/>
        </authorList>
    </citation>
    <scope>NUCLEOTIDE SEQUENCE</scope>
    <source>
        <strain evidence="1">NRRL 53441</strain>
    </source>
</reference>
<dbReference type="Pfam" id="PF08011">
    <property type="entry name" value="PDDEXK_9"/>
    <property type="match status" value="1"/>
</dbReference>
<dbReference type="OrthoDB" id="4499616at2759"/>
<comment type="caution">
    <text evidence="1">The sequence shown here is derived from an EMBL/GenBank/DDBJ whole genome shotgun (WGS) entry which is preliminary data.</text>
</comment>
<dbReference type="AlphaFoldDB" id="A0A8H4NJ05"/>
<proteinExistence type="predicted"/>
<sequence length="182" mass="21123">MPRGRPPYLPAQEDVQNTYMDPGYIPDGDYSVAQITRNSRETHVREAWLVMLADVFHIYDGFRINHETDIRTGRIDMAVARLENHTRLNFLILELKRSSYANSDEALLNAENQLMGYMTSVGHTESDKLWGALCIGKSVQFYKFDDSGEEPQLMALHQDMLRIDRQPQTVKQWLEYIRSNVI</sequence>